<evidence type="ECO:0000313" key="5">
    <source>
        <dbReference type="Proteomes" id="UP001501074"/>
    </source>
</evidence>
<evidence type="ECO:0000256" key="1">
    <source>
        <dbReference type="SAM" id="MobiDB-lite"/>
    </source>
</evidence>
<dbReference type="InterPro" id="IPR043427">
    <property type="entry name" value="YscJ/FliF"/>
</dbReference>
<dbReference type="PANTHER" id="PTHR30046">
    <property type="entry name" value="FLAGELLAR M-RING PROTEIN"/>
    <property type="match status" value="1"/>
</dbReference>
<organism evidence="4 5">
    <name type="scientific">Kineosporia mesophila</name>
    <dbReference type="NCBI Taxonomy" id="566012"/>
    <lineage>
        <taxon>Bacteria</taxon>
        <taxon>Bacillati</taxon>
        <taxon>Actinomycetota</taxon>
        <taxon>Actinomycetes</taxon>
        <taxon>Kineosporiales</taxon>
        <taxon>Kineosporiaceae</taxon>
        <taxon>Kineosporia</taxon>
    </lineage>
</organism>
<feature type="region of interest" description="Disordered" evidence="1">
    <location>
        <begin position="1"/>
        <end position="22"/>
    </location>
</feature>
<keyword evidence="2" id="KW-0812">Transmembrane</keyword>
<dbReference type="EMBL" id="BAAAZO010000005">
    <property type="protein sequence ID" value="GAA3614488.1"/>
    <property type="molecule type" value="Genomic_DNA"/>
</dbReference>
<evidence type="ECO:0000256" key="2">
    <source>
        <dbReference type="SAM" id="Phobius"/>
    </source>
</evidence>
<accession>A0ABP6ZMH1</accession>
<name>A0ABP6ZMH1_9ACTN</name>
<keyword evidence="5" id="KW-1185">Reference proteome</keyword>
<dbReference type="Pfam" id="PF08345">
    <property type="entry name" value="YscJ_FliF_C"/>
    <property type="match status" value="1"/>
</dbReference>
<keyword evidence="2" id="KW-1133">Transmembrane helix</keyword>
<reference evidence="5" key="1">
    <citation type="journal article" date="2019" name="Int. J. Syst. Evol. Microbiol.">
        <title>The Global Catalogue of Microorganisms (GCM) 10K type strain sequencing project: providing services to taxonomists for standard genome sequencing and annotation.</title>
        <authorList>
            <consortium name="The Broad Institute Genomics Platform"/>
            <consortium name="The Broad Institute Genome Sequencing Center for Infectious Disease"/>
            <person name="Wu L."/>
            <person name="Ma J."/>
        </authorList>
    </citation>
    <scope>NUCLEOTIDE SEQUENCE [LARGE SCALE GENOMIC DNA]</scope>
    <source>
        <strain evidence="5">JCM 16902</strain>
    </source>
</reference>
<dbReference type="InterPro" id="IPR013556">
    <property type="entry name" value="Flag_M-ring_C"/>
</dbReference>
<evidence type="ECO:0000259" key="3">
    <source>
        <dbReference type="Pfam" id="PF08345"/>
    </source>
</evidence>
<protein>
    <recommendedName>
        <fullName evidence="3">Flagellar M-ring C-terminal domain-containing protein</fullName>
    </recommendedName>
</protein>
<evidence type="ECO:0000313" key="4">
    <source>
        <dbReference type="EMBL" id="GAA3614488.1"/>
    </source>
</evidence>
<feature type="domain" description="Flagellar M-ring C-terminal" evidence="3">
    <location>
        <begin position="129"/>
        <end position="194"/>
    </location>
</feature>
<sequence length="245" mass="24784">MNRFRAQPTRNRPTPADRDGVPKSLIRAQPATAVAMLVSMVAAVLLLPSQAFHPAAAVLTAPSPSALDTNALTMAAQVQLDQLFGAGHSRIVASANYTDASVGTARTYHSPGSVPLSASSGTGPGYSASGVQNGVSQTVTQSSSPGGVITRLSVAVVVDASKHPNLRAVRKTVAAAMGVTAARGDRLSVVSAPFAVPAAAVAVPRSWTSQAAAYVPSATALIMALVLAVAALSPRRVRKGSSTRG</sequence>
<feature type="transmembrane region" description="Helical" evidence="2">
    <location>
        <begin position="187"/>
        <end position="207"/>
    </location>
</feature>
<dbReference type="Proteomes" id="UP001501074">
    <property type="component" value="Unassembled WGS sequence"/>
</dbReference>
<gene>
    <name evidence="4" type="ORF">GCM10022223_33440</name>
</gene>
<proteinExistence type="predicted"/>
<keyword evidence="2" id="KW-0472">Membrane</keyword>
<feature type="transmembrane region" description="Helical" evidence="2">
    <location>
        <begin position="213"/>
        <end position="232"/>
    </location>
</feature>
<comment type="caution">
    <text evidence="4">The sequence shown here is derived from an EMBL/GenBank/DDBJ whole genome shotgun (WGS) entry which is preliminary data.</text>
</comment>